<evidence type="ECO:0000256" key="1">
    <source>
        <dbReference type="SAM" id="MobiDB-lite"/>
    </source>
</evidence>
<organism evidence="3 4">
    <name type="scientific">Cylicocyclus nassatus</name>
    <name type="common">Nematode worm</name>
    <dbReference type="NCBI Taxonomy" id="53992"/>
    <lineage>
        <taxon>Eukaryota</taxon>
        <taxon>Metazoa</taxon>
        <taxon>Ecdysozoa</taxon>
        <taxon>Nematoda</taxon>
        <taxon>Chromadorea</taxon>
        <taxon>Rhabditida</taxon>
        <taxon>Rhabditina</taxon>
        <taxon>Rhabditomorpha</taxon>
        <taxon>Strongyloidea</taxon>
        <taxon>Strongylidae</taxon>
        <taxon>Cylicocyclus</taxon>
    </lineage>
</organism>
<feature type="region of interest" description="Disordered" evidence="1">
    <location>
        <begin position="104"/>
        <end position="127"/>
    </location>
</feature>
<gene>
    <name evidence="3" type="ORF">CYNAS_LOCUS6513</name>
</gene>
<dbReference type="EMBL" id="CATQJL010000112">
    <property type="protein sequence ID" value="CAJ0594530.1"/>
    <property type="molecule type" value="Genomic_DNA"/>
</dbReference>
<dbReference type="AlphaFoldDB" id="A0AA36M059"/>
<evidence type="ECO:0000313" key="4">
    <source>
        <dbReference type="Proteomes" id="UP001176961"/>
    </source>
</evidence>
<comment type="caution">
    <text evidence="3">The sequence shown here is derived from an EMBL/GenBank/DDBJ whole genome shotgun (WGS) entry which is preliminary data.</text>
</comment>
<reference evidence="3" key="1">
    <citation type="submission" date="2023-07" db="EMBL/GenBank/DDBJ databases">
        <authorList>
            <consortium name="CYATHOMIX"/>
        </authorList>
    </citation>
    <scope>NUCLEOTIDE SEQUENCE</scope>
    <source>
        <strain evidence="3">N/A</strain>
    </source>
</reference>
<name>A0AA36M059_CYLNA</name>
<keyword evidence="4" id="KW-1185">Reference proteome</keyword>
<accession>A0AA36M059</accession>
<protein>
    <submittedName>
        <fullName evidence="3">Uncharacterized protein</fullName>
    </submittedName>
</protein>
<feature type="transmembrane region" description="Helical" evidence="2">
    <location>
        <begin position="12"/>
        <end position="32"/>
    </location>
</feature>
<keyword evidence="2" id="KW-1133">Transmembrane helix</keyword>
<dbReference type="Proteomes" id="UP001176961">
    <property type="component" value="Unassembled WGS sequence"/>
</dbReference>
<keyword evidence="2" id="KW-0472">Membrane</keyword>
<proteinExistence type="predicted"/>
<evidence type="ECO:0000313" key="3">
    <source>
        <dbReference type="EMBL" id="CAJ0594530.1"/>
    </source>
</evidence>
<keyword evidence="2" id="KW-0812">Transmembrane</keyword>
<evidence type="ECO:0000256" key="2">
    <source>
        <dbReference type="SAM" id="Phobius"/>
    </source>
</evidence>
<sequence>MWSHLTFWPDSSLAMLYTLAVASLMAHTICLCSSKKKNEEMTDLADPVMMTAVEAPVIKSKESIERSPAPIQLLEVSTPLINRERKGSNKELLEIVGVVAVTRGGGRNPPKFPKKRRNIHHNDDSDKTELTIYERRKKNKTESGSKPSSLLTQANVLEVEETAQSPQKTQSYIEEDAGKALNAERVKEKQNLFETVREWFEEQCTQHQLKDSNLETQSSPRRAKGKAHGIKFINEEKTAQEELPPDKTILSPGSTNVIKEPAEVSLYLSKK</sequence>